<keyword evidence="2" id="KW-0472">Membrane</keyword>
<sequence length="224" mass="23752">MPLRIWEDSSVSDSSPTPPFKPTIAAGAAKRANASIAGMLLAIFSTIAIVLTVIWLNPQQKAESYRMDIDVAGIANHAADTAGFTPLAPVLPDGWYANYARWNPAGTDGVAFWDVGYVTANNTFIALRQSVTANPTWTASQTQYAPVTGTRTVSGHDWELRDKPKEDRSLVLLDGDNTIVLTGAADFEDFDFLAKAATDSLGTGTGKNGTSTPTASTPTAEDGK</sequence>
<proteinExistence type="predicted"/>
<keyword evidence="2" id="KW-0812">Transmembrane</keyword>
<dbReference type="AlphaFoldDB" id="A0A0S2M2G2"/>
<dbReference type="Proteomes" id="UP000059574">
    <property type="component" value="Chromosome"/>
</dbReference>
<evidence type="ECO:0000256" key="1">
    <source>
        <dbReference type="SAM" id="MobiDB-lite"/>
    </source>
</evidence>
<dbReference type="Pfam" id="PF14030">
    <property type="entry name" value="DUF4245"/>
    <property type="match status" value="1"/>
</dbReference>
<name>A0A0S2M2G2_9MICC</name>
<feature type="transmembrane region" description="Helical" evidence="2">
    <location>
        <begin position="36"/>
        <end position="57"/>
    </location>
</feature>
<dbReference type="InterPro" id="IPR025339">
    <property type="entry name" value="DUF4245"/>
</dbReference>
<organism evidence="3 4">
    <name type="scientific">Arthrobacter alpinus</name>
    <dbReference type="NCBI Taxonomy" id="656366"/>
    <lineage>
        <taxon>Bacteria</taxon>
        <taxon>Bacillati</taxon>
        <taxon>Actinomycetota</taxon>
        <taxon>Actinomycetes</taxon>
        <taxon>Micrococcales</taxon>
        <taxon>Micrococcaceae</taxon>
        <taxon>Arthrobacter</taxon>
    </lineage>
</organism>
<reference evidence="4" key="1">
    <citation type="submission" date="2015-11" db="EMBL/GenBank/DDBJ databases">
        <authorList>
            <person name="Kumar R."/>
            <person name="Singh D."/>
            <person name="Swarnkar M.K."/>
            <person name="Singh A.K."/>
            <person name="Kumar S."/>
        </authorList>
    </citation>
    <scope>NUCLEOTIDE SEQUENCE [LARGE SCALE GENOMIC DNA]</scope>
    <source>
        <strain evidence="4">ERGS4:06</strain>
    </source>
</reference>
<reference evidence="3 4" key="2">
    <citation type="journal article" date="2016" name="J. Biotechnol.">
        <title>Complete genome sequence of Arthrobacter alpinus ERGS4:06, a yellow pigmented bacterium tolerant to cold and radiations isolated from Sikkim Himalaya.</title>
        <authorList>
            <person name="Kumar R."/>
            <person name="Singh D."/>
            <person name="Swarnkar M.K."/>
            <person name="Singh A.K."/>
            <person name="Kumar S."/>
        </authorList>
    </citation>
    <scope>NUCLEOTIDE SEQUENCE [LARGE SCALE GENOMIC DNA]</scope>
    <source>
        <strain evidence="3 4">ERGS4:06</strain>
    </source>
</reference>
<evidence type="ECO:0000313" key="3">
    <source>
        <dbReference type="EMBL" id="ALO67838.1"/>
    </source>
</evidence>
<accession>A0A0S2M2G2</accession>
<gene>
    <name evidence="3" type="ORF">AS189_16805</name>
</gene>
<feature type="region of interest" description="Disordered" evidence="1">
    <location>
        <begin position="199"/>
        <end position="224"/>
    </location>
</feature>
<evidence type="ECO:0008006" key="5">
    <source>
        <dbReference type="Google" id="ProtNLM"/>
    </source>
</evidence>
<evidence type="ECO:0000256" key="2">
    <source>
        <dbReference type="SAM" id="Phobius"/>
    </source>
</evidence>
<evidence type="ECO:0000313" key="4">
    <source>
        <dbReference type="Proteomes" id="UP000059574"/>
    </source>
</evidence>
<protein>
    <recommendedName>
        <fullName evidence="5">DUF4245 domain-containing protein</fullName>
    </recommendedName>
</protein>
<dbReference type="EMBL" id="CP013200">
    <property type="protein sequence ID" value="ALO67838.1"/>
    <property type="molecule type" value="Genomic_DNA"/>
</dbReference>
<keyword evidence="2" id="KW-1133">Transmembrane helix</keyword>
<feature type="compositionally biased region" description="Low complexity" evidence="1">
    <location>
        <begin position="210"/>
        <end position="224"/>
    </location>
</feature>